<comment type="caution">
    <text evidence="3">The sequence shown here is derived from an EMBL/GenBank/DDBJ whole genome shotgun (WGS) entry which is preliminary data.</text>
</comment>
<accession>A0A2S8FZT0</accession>
<dbReference type="SUPFAM" id="SSF52833">
    <property type="entry name" value="Thioredoxin-like"/>
    <property type="match status" value="1"/>
</dbReference>
<dbReference type="RefSeq" id="WP_105328951.1">
    <property type="nucleotide sequence ID" value="NZ_PUHY01000005.1"/>
</dbReference>
<sequence length="342" mass="37960">MPMFRLLVVCIVAVLSLPTLAFAQASAETGGAAARPMVSLDQALAGVRWQGRVPSPASIGDKTPVVMVYATWCPKCNTWTPELFAQLAEAIKDKPIILFAVNADETVRGVDYALQRNLVGPNIFHGDDPSIVARMGFQSELFNYSIFKEGQQLDRKQAGSYYKQDDGSKEFVLSRQIKTGLDGKFSLLTDETSDTLKHVLWPIELGSKLDERSLLAMRKMMDDTLAEEFNSAISSFLDRQVQKIADSREGTVPQQIHGYELAELIATDFKSTPQGRACRGLLDKLDENESFQNELTAKKLYDQAMQKGSTPVALRRMMARASSRFPETHFGKEAQKVIDAVQ</sequence>
<name>A0A2S8FZT0_9BACT</name>
<reference evidence="3 4" key="1">
    <citation type="submission" date="2018-02" db="EMBL/GenBank/DDBJ databases">
        <title>Comparative genomes isolates from brazilian mangrove.</title>
        <authorList>
            <person name="Araujo J.E."/>
            <person name="Taketani R.G."/>
            <person name="Silva M.C.P."/>
            <person name="Loureco M.V."/>
            <person name="Andreote F.D."/>
        </authorList>
    </citation>
    <scope>NUCLEOTIDE SEQUENCE [LARGE SCALE GENOMIC DNA]</scope>
    <source>
        <strain evidence="3 4">Hex-1 MGV</strain>
    </source>
</reference>
<dbReference type="CDD" id="cd02961">
    <property type="entry name" value="PDI_a_family"/>
    <property type="match status" value="1"/>
</dbReference>
<evidence type="ECO:0000313" key="3">
    <source>
        <dbReference type="EMBL" id="PQO37702.1"/>
    </source>
</evidence>
<evidence type="ECO:0000313" key="4">
    <source>
        <dbReference type="Proteomes" id="UP000238322"/>
    </source>
</evidence>
<dbReference type="Proteomes" id="UP000238322">
    <property type="component" value="Unassembled WGS sequence"/>
</dbReference>
<evidence type="ECO:0000256" key="1">
    <source>
        <dbReference type="SAM" id="SignalP"/>
    </source>
</evidence>
<dbReference type="InterPro" id="IPR036249">
    <property type="entry name" value="Thioredoxin-like_sf"/>
</dbReference>
<evidence type="ECO:0000259" key="2">
    <source>
        <dbReference type="PROSITE" id="PS51352"/>
    </source>
</evidence>
<feature type="signal peptide" evidence="1">
    <location>
        <begin position="1"/>
        <end position="21"/>
    </location>
</feature>
<keyword evidence="1" id="KW-0732">Signal</keyword>
<dbReference type="PROSITE" id="PS51352">
    <property type="entry name" value="THIOREDOXIN_2"/>
    <property type="match status" value="1"/>
</dbReference>
<feature type="chain" id="PRO_5015770570" description="Thioredoxin domain-containing protein" evidence="1">
    <location>
        <begin position="22"/>
        <end position="342"/>
    </location>
</feature>
<dbReference type="InterPro" id="IPR013766">
    <property type="entry name" value="Thioredoxin_domain"/>
</dbReference>
<gene>
    <name evidence="3" type="ORF">C5Y83_07080</name>
</gene>
<dbReference type="Gene3D" id="3.40.30.10">
    <property type="entry name" value="Glutaredoxin"/>
    <property type="match status" value="1"/>
</dbReference>
<dbReference type="OrthoDB" id="254253at2"/>
<dbReference type="AlphaFoldDB" id="A0A2S8FZT0"/>
<organism evidence="3 4">
    <name type="scientific">Blastopirellula marina</name>
    <dbReference type="NCBI Taxonomy" id="124"/>
    <lineage>
        <taxon>Bacteria</taxon>
        <taxon>Pseudomonadati</taxon>
        <taxon>Planctomycetota</taxon>
        <taxon>Planctomycetia</taxon>
        <taxon>Pirellulales</taxon>
        <taxon>Pirellulaceae</taxon>
        <taxon>Blastopirellula</taxon>
    </lineage>
</organism>
<feature type="domain" description="Thioredoxin" evidence="2">
    <location>
        <begin position="15"/>
        <end position="163"/>
    </location>
</feature>
<dbReference type="EMBL" id="PUHY01000005">
    <property type="protein sequence ID" value="PQO37702.1"/>
    <property type="molecule type" value="Genomic_DNA"/>
</dbReference>
<protein>
    <recommendedName>
        <fullName evidence="2">Thioredoxin domain-containing protein</fullName>
    </recommendedName>
</protein>
<proteinExistence type="predicted"/>